<dbReference type="Proteomes" id="UP001079657">
    <property type="component" value="Unassembled WGS sequence"/>
</dbReference>
<dbReference type="PANTHER" id="PTHR47618:SF1">
    <property type="entry name" value="BIFUNCTIONAL OLIGORIBONUCLEASE AND PAP PHOSPHATASE NRNA"/>
    <property type="match status" value="1"/>
</dbReference>
<name>A0ABT4CTY5_9CLOT</name>
<dbReference type="RefSeq" id="WP_268051635.1">
    <property type="nucleotide sequence ID" value="NZ_JAPQES010000007.1"/>
</dbReference>
<evidence type="ECO:0000313" key="3">
    <source>
        <dbReference type="EMBL" id="MCY6372519.1"/>
    </source>
</evidence>
<keyword evidence="4" id="KW-1185">Reference proteome</keyword>
<dbReference type="Gene3D" id="3.10.310.30">
    <property type="match status" value="1"/>
</dbReference>
<dbReference type="SUPFAM" id="SSF64182">
    <property type="entry name" value="DHH phosphoesterases"/>
    <property type="match status" value="1"/>
</dbReference>
<dbReference type="EMBL" id="JAPQES010000007">
    <property type="protein sequence ID" value="MCY6372519.1"/>
    <property type="molecule type" value="Genomic_DNA"/>
</dbReference>
<reference evidence="3" key="1">
    <citation type="submission" date="2022-12" db="EMBL/GenBank/DDBJ databases">
        <authorList>
            <person name="Wang J."/>
        </authorList>
    </citation>
    <scope>NUCLEOTIDE SEQUENCE</scope>
    <source>
        <strain evidence="3">HY-42-06</strain>
    </source>
</reference>
<dbReference type="Pfam" id="PF01368">
    <property type="entry name" value="DHH"/>
    <property type="match status" value="1"/>
</dbReference>
<proteinExistence type="predicted"/>
<evidence type="ECO:0000313" key="4">
    <source>
        <dbReference type="Proteomes" id="UP001079657"/>
    </source>
</evidence>
<feature type="domain" description="DHHA1" evidence="2">
    <location>
        <begin position="221"/>
        <end position="315"/>
    </location>
</feature>
<dbReference type="InterPro" id="IPR003156">
    <property type="entry name" value="DHHA1_dom"/>
</dbReference>
<dbReference type="InterPro" id="IPR038763">
    <property type="entry name" value="DHH_sf"/>
</dbReference>
<comment type="caution">
    <text evidence="3">The sequence shown here is derived from an EMBL/GenBank/DDBJ whole genome shotgun (WGS) entry which is preliminary data.</text>
</comment>
<organism evidence="3 4">
    <name type="scientific">Clostridium ganghwense</name>
    <dbReference type="NCBI Taxonomy" id="312089"/>
    <lineage>
        <taxon>Bacteria</taxon>
        <taxon>Bacillati</taxon>
        <taxon>Bacillota</taxon>
        <taxon>Clostridia</taxon>
        <taxon>Eubacteriales</taxon>
        <taxon>Clostridiaceae</taxon>
        <taxon>Clostridium</taxon>
    </lineage>
</organism>
<sequence>MQINNIIEAINKSKKIGITCHISPDGDSLGSSLALMQGLLKLNKEVYIMSKEGLPETFKYLPLSEEVNKNIDHILEGTDTVIVLDCGNIDRINSNLEISDRNYTLINIDHHLSNDLYGDINYVNTEAAAVAEIIYEIFNLMDICIDKDIAKCMYTSILTDTGSFRHSNTTNLTHKIAGHLINAGIDFSQIHRNIFENMKYSRIKLQGKVIEKMYLMLDGKVCIMELTQEMLDEFHISNGDTSDIISLGTKIDSVEVTVLLKESNDRVKVSLRSKNIIDVRKIAENFGGGGHIKASGFSSDKSLKEIKKIIIKEIEKELI</sequence>
<feature type="domain" description="DDH" evidence="1">
    <location>
        <begin position="15"/>
        <end position="157"/>
    </location>
</feature>
<dbReference type="Pfam" id="PF02272">
    <property type="entry name" value="DHHA1"/>
    <property type="match status" value="1"/>
</dbReference>
<evidence type="ECO:0000259" key="2">
    <source>
        <dbReference type="Pfam" id="PF02272"/>
    </source>
</evidence>
<dbReference type="PANTHER" id="PTHR47618">
    <property type="entry name" value="BIFUNCTIONAL OLIGORIBONUCLEASE AND PAP PHOSPHATASE NRNA"/>
    <property type="match status" value="1"/>
</dbReference>
<evidence type="ECO:0000259" key="1">
    <source>
        <dbReference type="Pfam" id="PF01368"/>
    </source>
</evidence>
<gene>
    <name evidence="3" type="ORF">OXH55_17965</name>
</gene>
<dbReference type="InterPro" id="IPR001667">
    <property type="entry name" value="DDH_dom"/>
</dbReference>
<dbReference type="Gene3D" id="3.90.1640.10">
    <property type="entry name" value="inorganic pyrophosphatase (n-terminal core)"/>
    <property type="match status" value="1"/>
</dbReference>
<dbReference type="InterPro" id="IPR051319">
    <property type="entry name" value="Oligoribo/pAp-PDE_c-di-AMP_PDE"/>
</dbReference>
<accession>A0ABT4CTY5</accession>
<protein>
    <submittedName>
        <fullName evidence="3">Bifunctional oligoribonuclease/PAP phosphatase NrnA</fullName>
    </submittedName>
</protein>